<evidence type="ECO:0000313" key="2">
    <source>
        <dbReference type="EMBL" id="AKJ11579.1"/>
    </source>
</evidence>
<keyword evidence="1" id="KW-0812">Transmembrane</keyword>
<protein>
    <submittedName>
        <fullName evidence="2">Uncharacterized protein</fullName>
    </submittedName>
</protein>
<evidence type="ECO:0000256" key="1">
    <source>
        <dbReference type="SAM" id="Phobius"/>
    </source>
</evidence>
<evidence type="ECO:0000313" key="3">
    <source>
        <dbReference type="Proteomes" id="UP000035366"/>
    </source>
</evidence>
<proteinExistence type="predicted"/>
<organism evidence="2 3">
    <name type="scientific">Streptomyces incarnatus</name>
    <dbReference type="NCBI Taxonomy" id="665007"/>
    <lineage>
        <taxon>Bacteria</taxon>
        <taxon>Bacillati</taxon>
        <taxon>Actinomycetota</taxon>
        <taxon>Actinomycetes</taxon>
        <taxon>Kitasatosporales</taxon>
        <taxon>Streptomycetaceae</taxon>
        <taxon>Streptomyces</taxon>
    </lineage>
</organism>
<reference evidence="2 3" key="1">
    <citation type="journal article" date="2015" name="ISME J.">
        <title>Draft Genome Sequence of Streptomyces incarnatus NRRL8089, which Produces the Nucleoside Antibiotic Sinefungin.</title>
        <authorList>
            <person name="Oshima K."/>
            <person name="Hattori M."/>
            <person name="Shimizu H."/>
            <person name="Fukuda K."/>
            <person name="Nemoto M."/>
            <person name="Inagaki K."/>
            <person name="Tamura T."/>
        </authorList>
    </citation>
    <scope>NUCLEOTIDE SEQUENCE [LARGE SCALE GENOMIC DNA]</scope>
    <source>
        <strain evidence="2 3">NRRL 8089</strain>
    </source>
</reference>
<accession>A0ABN4GIG0</accession>
<keyword evidence="1" id="KW-1133">Transmembrane helix</keyword>
<gene>
    <name evidence="2" type="ORF">ABB07_16525</name>
</gene>
<name>A0ABN4GIG0_9ACTN</name>
<dbReference type="EMBL" id="CP011497">
    <property type="protein sequence ID" value="AKJ11579.1"/>
    <property type="molecule type" value="Genomic_DNA"/>
</dbReference>
<keyword evidence="3" id="KW-1185">Reference proteome</keyword>
<sequence length="59" mass="6100">MAVSRLRRRCKQGRRAFTDTFAGIAPASIAGFIGMQLVGAVAGLALVALVSLPGREAAE</sequence>
<dbReference type="Proteomes" id="UP000035366">
    <property type="component" value="Chromosome"/>
</dbReference>
<keyword evidence="1" id="KW-0472">Membrane</keyword>
<feature type="transmembrane region" description="Helical" evidence="1">
    <location>
        <begin position="21"/>
        <end position="50"/>
    </location>
</feature>